<dbReference type="AlphaFoldDB" id="A0AAJ1TFQ4"/>
<accession>A0AAJ1TFQ4</accession>
<name>A0AAJ1TFQ4_9BACL</name>
<sequence>MDLERENETLLIHGTDWNRLDITRLSDDLLLTNRIIDPDHHYSDYFHSSIVVSDDSKYFTVNGWRWSPVDSVIVYSVDDFLKQYEKCFKSIEMFDVFSGYNWDRPLCFMGNHSIVIGHNPNEGEDGAEKVPSEIFIYDIHKGEKGGFVKDIPIEHRVQFDGFHMDDEYGAQGNLFYDEETDYFIGLNKVTGLIITDRNGNVLKEDNHFNCYAYSSKDRLFYRDTFENGFKLEIIKLDELIDSK</sequence>
<keyword evidence="2" id="KW-1185">Reference proteome</keyword>
<comment type="caution">
    <text evidence="1">The sequence shown here is derived from an EMBL/GenBank/DDBJ whole genome shotgun (WGS) entry which is preliminary data.</text>
</comment>
<dbReference type="RefSeq" id="WP_307253422.1">
    <property type="nucleotide sequence ID" value="NZ_JAUSUV010000009.1"/>
</dbReference>
<proteinExistence type="predicted"/>
<evidence type="ECO:0000313" key="2">
    <source>
        <dbReference type="Proteomes" id="UP001238450"/>
    </source>
</evidence>
<gene>
    <name evidence="1" type="ORF">J2Z48_002212</name>
</gene>
<organism evidence="1 2">
    <name type="scientific">Croceifilum oryzae</name>
    <dbReference type="NCBI Taxonomy" id="1553429"/>
    <lineage>
        <taxon>Bacteria</taxon>
        <taxon>Bacillati</taxon>
        <taxon>Bacillota</taxon>
        <taxon>Bacilli</taxon>
        <taxon>Bacillales</taxon>
        <taxon>Thermoactinomycetaceae</taxon>
        <taxon>Croceifilum</taxon>
    </lineage>
</organism>
<evidence type="ECO:0000313" key="1">
    <source>
        <dbReference type="EMBL" id="MDQ0418023.1"/>
    </source>
</evidence>
<dbReference type="Proteomes" id="UP001238450">
    <property type="component" value="Unassembled WGS sequence"/>
</dbReference>
<reference evidence="1 2" key="1">
    <citation type="submission" date="2023-07" db="EMBL/GenBank/DDBJ databases">
        <title>Genomic Encyclopedia of Type Strains, Phase IV (KMG-IV): sequencing the most valuable type-strain genomes for metagenomic binning, comparative biology and taxonomic classification.</title>
        <authorList>
            <person name="Goeker M."/>
        </authorList>
    </citation>
    <scope>NUCLEOTIDE SEQUENCE [LARGE SCALE GENOMIC DNA]</scope>
    <source>
        <strain evidence="1 2">DSM 46876</strain>
    </source>
</reference>
<dbReference type="EMBL" id="JAUSUV010000009">
    <property type="protein sequence ID" value="MDQ0418023.1"/>
    <property type="molecule type" value="Genomic_DNA"/>
</dbReference>
<protein>
    <submittedName>
        <fullName evidence="1">Uncharacterized protein</fullName>
    </submittedName>
</protein>